<proteinExistence type="inferred from homology"/>
<organism evidence="12 13">
    <name type="scientific">Acuticoccus mangrovi</name>
    <dbReference type="NCBI Taxonomy" id="2796142"/>
    <lineage>
        <taxon>Bacteria</taxon>
        <taxon>Pseudomonadati</taxon>
        <taxon>Pseudomonadota</taxon>
        <taxon>Alphaproteobacteria</taxon>
        <taxon>Hyphomicrobiales</taxon>
        <taxon>Amorphaceae</taxon>
        <taxon>Acuticoccus</taxon>
    </lineage>
</organism>
<dbReference type="Proteomes" id="UP000609531">
    <property type="component" value="Unassembled WGS sequence"/>
</dbReference>
<dbReference type="GO" id="GO:0016491">
    <property type="term" value="F:oxidoreductase activity"/>
    <property type="evidence" value="ECO:0007669"/>
    <property type="project" value="UniProtKB-KW"/>
</dbReference>
<dbReference type="GO" id="GO:0046872">
    <property type="term" value="F:metal ion binding"/>
    <property type="evidence" value="ECO:0007669"/>
    <property type="project" value="UniProtKB-KW"/>
</dbReference>
<gene>
    <name evidence="12" type="ORF">JCR33_07765</name>
</gene>
<evidence type="ECO:0000313" key="13">
    <source>
        <dbReference type="Proteomes" id="UP000609531"/>
    </source>
</evidence>
<evidence type="ECO:0000256" key="2">
    <source>
        <dbReference type="ARBA" id="ARBA00001966"/>
    </source>
</evidence>
<reference evidence="12" key="1">
    <citation type="submission" date="2020-12" db="EMBL/GenBank/DDBJ databases">
        <title>Bacterial taxonomy.</title>
        <authorList>
            <person name="Pan X."/>
        </authorList>
    </citation>
    <scope>NUCLEOTIDE SEQUENCE</scope>
    <source>
        <strain evidence="12">B2012</strain>
    </source>
</reference>
<evidence type="ECO:0000313" key="12">
    <source>
        <dbReference type="EMBL" id="MBJ3775575.1"/>
    </source>
</evidence>
<keyword evidence="9" id="KW-0411">Iron-sulfur</keyword>
<dbReference type="InterPro" id="IPR051793">
    <property type="entry name" value="NADH:flavin_oxidoreductase"/>
</dbReference>
<comment type="caution">
    <text evidence="12">The sequence shown here is derived from an EMBL/GenBank/DDBJ whole genome shotgun (WGS) entry which is preliminary data.</text>
</comment>
<dbReference type="PANTHER" id="PTHR42917">
    <property type="entry name" value="2,4-DIENOYL-COA REDUCTASE"/>
    <property type="match status" value="1"/>
</dbReference>
<comment type="similarity">
    <text evidence="3">In the N-terminal section; belongs to the NADH:flavin oxidoreductase/NADH oxidase family.</text>
</comment>
<dbReference type="InterPro" id="IPR036188">
    <property type="entry name" value="FAD/NAD-bd_sf"/>
</dbReference>
<evidence type="ECO:0000256" key="7">
    <source>
        <dbReference type="ARBA" id="ARBA00023002"/>
    </source>
</evidence>
<keyword evidence="8" id="KW-0408">Iron</keyword>
<keyword evidence="4" id="KW-0285">Flavoprotein</keyword>
<dbReference type="InterPro" id="IPR001155">
    <property type="entry name" value="OxRdtase_FMN_N"/>
</dbReference>
<protein>
    <submittedName>
        <fullName evidence="12">FAD-dependent oxidoreductase</fullName>
    </submittedName>
</protein>
<dbReference type="SUPFAM" id="SSF51905">
    <property type="entry name" value="FAD/NAD(P)-binding domain"/>
    <property type="match status" value="1"/>
</dbReference>
<dbReference type="SUPFAM" id="SSF51971">
    <property type="entry name" value="Nucleotide-binding domain"/>
    <property type="match status" value="1"/>
</dbReference>
<comment type="cofactor">
    <cofactor evidence="2">
        <name>[4Fe-4S] cluster</name>
        <dbReference type="ChEBI" id="CHEBI:49883"/>
    </cofactor>
</comment>
<dbReference type="SUPFAM" id="SSF51395">
    <property type="entry name" value="FMN-linked oxidoreductases"/>
    <property type="match status" value="1"/>
</dbReference>
<keyword evidence="6" id="KW-0479">Metal-binding</keyword>
<evidence type="ECO:0000256" key="6">
    <source>
        <dbReference type="ARBA" id="ARBA00022723"/>
    </source>
</evidence>
<dbReference type="PRINTS" id="PR00419">
    <property type="entry name" value="ADXRDTASE"/>
</dbReference>
<keyword evidence="5" id="KW-0288">FMN</keyword>
<dbReference type="InterPro" id="IPR013785">
    <property type="entry name" value="Aldolase_TIM"/>
</dbReference>
<evidence type="ECO:0000256" key="1">
    <source>
        <dbReference type="ARBA" id="ARBA00001917"/>
    </source>
</evidence>
<dbReference type="GO" id="GO:0010181">
    <property type="term" value="F:FMN binding"/>
    <property type="evidence" value="ECO:0007669"/>
    <property type="project" value="InterPro"/>
</dbReference>
<dbReference type="Pfam" id="PF07992">
    <property type="entry name" value="Pyr_redox_2"/>
    <property type="match status" value="1"/>
</dbReference>
<dbReference type="Pfam" id="PF00724">
    <property type="entry name" value="Oxidored_FMN"/>
    <property type="match status" value="1"/>
</dbReference>
<evidence type="ECO:0000256" key="4">
    <source>
        <dbReference type="ARBA" id="ARBA00022630"/>
    </source>
</evidence>
<evidence type="ECO:0000259" key="11">
    <source>
        <dbReference type="Pfam" id="PF07992"/>
    </source>
</evidence>
<dbReference type="RefSeq" id="WP_198881458.1">
    <property type="nucleotide sequence ID" value="NZ_JAEKJA010000005.1"/>
</dbReference>
<dbReference type="Gene3D" id="3.40.50.720">
    <property type="entry name" value="NAD(P)-binding Rossmann-like Domain"/>
    <property type="match status" value="1"/>
</dbReference>
<evidence type="ECO:0000256" key="9">
    <source>
        <dbReference type="ARBA" id="ARBA00023014"/>
    </source>
</evidence>
<keyword evidence="7" id="KW-0560">Oxidoreductase</keyword>
<feature type="domain" description="NADH:flavin oxidoreductase/NADH oxidase N-terminal" evidence="10">
    <location>
        <begin position="13"/>
        <end position="340"/>
    </location>
</feature>
<name>A0A934IPB0_9HYPH</name>
<sequence length="670" mass="71885">MNAHAPTVSYETLLSPVTVGPRTLRNRVWMLAHATLLVKDHLFTDSHVAYYVERAKGGVAAITMEAMAVHPTTQPYKGKAFAFDERMVEQYRKIAGPVQAEGSLLLMQPWHRGRQTNSVANGLPVWSPSAIPCAVYREMPHVMTAKDIDDIVKGYRLSARYAKEGGLDGVEVAGLAHGYLIQQFLSPAINNRTDAFGGSVENRLRIVEEILAATREEVGADMIVGIRMNGDDGHEGGLRPDDWADIAARLEATGMVDYFSVSQGTYINRMLIYPTSPEIHGFQLPATAKIADAVTVPVIGGGRIVTHAEAEGFLAEGKCEIVGLARQLIADPAWVRKAETAAEPIRPCVGANWCMSSIFAQAPIACIHNPAAGAETELSDTLLEVADVPRRVAVVGGGPAGLRAALTAARRGHEVTLFEARSRLGGQVRLWAEADSRRELVEIVDWMIDRLAETSATVRLDTRIGAAELREMGFDAVVVASGAVGLKHGWTPLRPGRWIDGSAVPGADQPHVYSYIELLETRPRLPDSVVVFDALGGRQGAVVAEYCSRVGAAVTFATQLGQASPDLAASRDWGKVHKMLRTLGVRFVPDVELAAIGATTATLRDVYTGEATDVPAGAVVMMVGAAAADEVFHALDADRGSLSLHLVGDAMSPRRVNDAIREAEIAARAI</sequence>
<evidence type="ECO:0000256" key="5">
    <source>
        <dbReference type="ARBA" id="ARBA00022643"/>
    </source>
</evidence>
<evidence type="ECO:0000256" key="8">
    <source>
        <dbReference type="ARBA" id="ARBA00023004"/>
    </source>
</evidence>
<accession>A0A934IPB0</accession>
<evidence type="ECO:0000259" key="10">
    <source>
        <dbReference type="Pfam" id="PF00724"/>
    </source>
</evidence>
<dbReference type="PANTHER" id="PTHR42917:SF2">
    <property type="entry name" value="2,4-DIENOYL-COA REDUCTASE [(2E)-ENOYL-COA-PRODUCING]"/>
    <property type="match status" value="1"/>
</dbReference>
<keyword evidence="13" id="KW-1185">Reference proteome</keyword>
<dbReference type="Gene3D" id="3.20.20.70">
    <property type="entry name" value="Aldolase class I"/>
    <property type="match status" value="1"/>
</dbReference>
<evidence type="ECO:0000256" key="3">
    <source>
        <dbReference type="ARBA" id="ARBA00011048"/>
    </source>
</evidence>
<dbReference type="InterPro" id="IPR023753">
    <property type="entry name" value="FAD/NAD-binding_dom"/>
</dbReference>
<comment type="cofactor">
    <cofactor evidence="1">
        <name>FMN</name>
        <dbReference type="ChEBI" id="CHEBI:58210"/>
    </cofactor>
</comment>
<dbReference type="AlphaFoldDB" id="A0A934IPB0"/>
<feature type="domain" description="FAD/NAD(P)-binding" evidence="11">
    <location>
        <begin position="391"/>
        <end position="634"/>
    </location>
</feature>
<dbReference type="Gene3D" id="3.50.50.60">
    <property type="entry name" value="FAD/NAD(P)-binding domain"/>
    <property type="match status" value="1"/>
</dbReference>
<dbReference type="EMBL" id="JAEKJA010000005">
    <property type="protein sequence ID" value="MBJ3775575.1"/>
    <property type="molecule type" value="Genomic_DNA"/>
</dbReference>
<dbReference type="GO" id="GO:0051536">
    <property type="term" value="F:iron-sulfur cluster binding"/>
    <property type="evidence" value="ECO:0007669"/>
    <property type="project" value="UniProtKB-KW"/>
</dbReference>